<keyword evidence="3" id="KW-1185">Reference proteome</keyword>
<gene>
    <name evidence="2" type="ORF">FA15DRAFT_600535</name>
</gene>
<evidence type="ECO:0000259" key="1">
    <source>
        <dbReference type="Pfam" id="PF13840"/>
    </source>
</evidence>
<dbReference type="EMBL" id="ML210317">
    <property type="protein sequence ID" value="TFK19962.1"/>
    <property type="molecule type" value="Genomic_DNA"/>
</dbReference>
<feature type="domain" description="CASTOR ACT" evidence="1">
    <location>
        <begin position="74"/>
        <end position="132"/>
    </location>
</feature>
<dbReference type="InterPro" id="IPR045865">
    <property type="entry name" value="ACT-like_dom_sf"/>
</dbReference>
<dbReference type="Gene3D" id="3.30.2130.10">
    <property type="entry name" value="VC0802-like"/>
    <property type="match status" value="1"/>
</dbReference>
<dbReference type="PIRSF" id="PIRSF008459">
    <property type="entry name" value="UCP008459"/>
    <property type="match status" value="1"/>
</dbReference>
<protein>
    <recommendedName>
        <fullName evidence="1">CASTOR ACT domain-containing protein</fullName>
    </recommendedName>
</protein>
<dbReference type="PANTHER" id="PTHR31131:SF6">
    <property type="entry name" value="CASTOR ACT DOMAIN-CONTAINING PROTEIN"/>
    <property type="match status" value="1"/>
</dbReference>
<dbReference type="AlphaFoldDB" id="A0A5C3KIT1"/>
<evidence type="ECO:0000313" key="3">
    <source>
        <dbReference type="Proteomes" id="UP000307440"/>
    </source>
</evidence>
<reference evidence="2 3" key="1">
    <citation type="journal article" date="2019" name="Nat. Ecol. Evol.">
        <title>Megaphylogeny resolves global patterns of mushroom evolution.</title>
        <authorList>
            <person name="Varga T."/>
            <person name="Krizsan K."/>
            <person name="Foldi C."/>
            <person name="Dima B."/>
            <person name="Sanchez-Garcia M."/>
            <person name="Sanchez-Ramirez S."/>
            <person name="Szollosi G.J."/>
            <person name="Szarkandi J.G."/>
            <person name="Papp V."/>
            <person name="Albert L."/>
            <person name="Andreopoulos W."/>
            <person name="Angelini C."/>
            <person name="Antonin V."/>
            <person name="Barry K.W."/>
            <person name="Bougher N.L."/>
            <person name="Buchanan P."/>
            <person name="Buyck B."/>
            <person name="Bense V."/>
            <person name="Catcheside P."/>
            <person name="Chovatia M."/>
            <person name="Cooper J."/>
            <person name="Damon W."/>
            <person name="Desjardin D."/>
            <person name="Finy P."/>
            <person name="Geml J."/>
            <person name="Haridas S."/>
            <person name="Hughes K."/>
            <person name="Justo A."/>
            <person name="Karasinski D."/>
            <person name="Kautmanova I."/>
            <person name="Kiss B."/>
            <person name="Kocsube S."/>
            <person name="Kotiranta H."/>
            <person name="LaButti K.M."/>
            <person name="Lechner B.E."/>
            <person name="Liimatainen K."/>
            <person name="Lipzen A."/>
            <person name="Lukacs Z."/>
            <person name="Mihaltcheva S."/>
            <person name="Morgado L.N."/>
            <person name="Niskanen T."/>
            <person name="Noordeloos M.E."/>
            <person name="Ohm R.A."/>
            <person name="Ortiz-Santana B."/>
            <person name="Ovrebo C."/>
            <person name="Racz N."/>
            <person name="Riley R."/>
            <person name="Savchenko A."/>
            <person name="Shiryaev A."/>
            <person name="Soop K."/>
            <person name="Spirin V."/>
            <person name="Szebenyi C."/>
            <person name="Tomsovsky M."/>
            <person name="Tulloss R.E."/>
            <person name="Uehling J."/>
            <person name="Grigoriev I.V."/>
            <person name="Vagvolgyi C."/>
            <person name="Papp T."/>
            <person name="Martin F.M."/>
            <person name="Miettinen O."/>
            <person name="Hibbett D.S."/>
            <person name="Nagy L.G."/>
        </authorList>
    </citation>
    <scope>NUCLEOTIDE SEQUENCE [LARGE SCALE GENOMIC DNA]</scope>
    <source>
        <strain evidence="2 3">CBS 121175</strain>
    </source>
</reference>
<dbReference type="InterPro" id="IPR016540">
    <property type="entry name" value="UCP008459"/>
</dbReference>
<evidence type="ECO:0000313" key="2">
    <source>
        <dbReference type="EMBL" id="TFK19962.1"/>
    </source>
</evidence>
<dbReference type="Pfam" id="PF13840">
    <property type="entry name" value="ACT_7"/>
    <property type="match status" value="1"/>
</dbReference>
<dbReference type="GO" id="GO:0006520">
    <property type="term" value="P:amino acid metabolic process"/>
    <property type="evidence" value="ECO:0007669"/>
    <property type="project" value="UniProtKB-ARBA"/>
</dbReference>
<sequence length="141" mass="15231">MSPPSASSALHLIIQTNPFFVVQLEPAIPLPAEIANVLVSKSDIFISVTRTKDEISIVGEVYAGLPEEYNKFGTWTAIQIQGPMEHGLVGVMAAFTAPLKDAKVPVFAISTWNTDYVLVPSALIQQATSALETDGWIFVTK</sequence>
<proteinExistence type="predicted"/>
<dbReference type="Proteomes" id="UP000307440">
    <property type="component" value="Unassembled WGS sequence"/>
</dbReference>
<organism evidence="2 3">
    <name type="scientific">Coprinopsis marcescibilis</name>
    <name type="common">Agaric fungus</name>
    <name type="synonym">Psathyrella marcescibilis</name>
    <dbReference type="NCBI Taxonomy" id="230819"/>
    <lineage>
        <taxon>Eukaryota</taxon>
        <taxon>Fungi</taxon>
        <taxon>Dikarya</taxon>
        <taxon>Basidiomycota</taxon>
        <taxon>Agaricomycotina</taxon>
        <taxon>Agaricomycetes</taxon>
        <taxon>Agaricomycetidae</taxon>
        <taxon>Agaricales</taxon>
        <taxon>Agaricineae</taxon>
        <taxon>Psathyrellaceae</taxon>
        <taxon>Coprinopsis</taxon>
    </lineage>
</organism>
<dbReference type="InterPro" id="IPR027795">
    <property type="entry name" value="CASTOR_ACT_dom"/>
</dbReference>
<accession>A0A5C3KIT1</accession>
<name>A0A5C3KIT1_COPMA</name>
<dbReference type="PANTHER" id="PTHR31131">
    <property type="entry name" value="CHROMOSOME 1, WHOLE GENOME SHOTGUN SEQUENCE"/>
    <property type="match status" value="1"/>
</dbReference>
<dbReference type="SUPFAM" id="SSF55021">
    <property type="entry name" value="ACT-like"/>
    <property type="match status" value="1"/>
</dbReference>
<dbReference type="OrthoDB" id="58529at2759"/>
<dbReference type="GO" id="GO:0046394">
    <property type="term" value="P:carboxylic acid biosynthetic process"/>
    <property type="evidence" value="ECO:0007669"/>
    <property type="project" value="UniProtKB-ARBA"/>
</dbReference>
<dbReference type="InterPro" id="IPR051719">
    <property type="entry name" value="CASTOR_mTORC1"/>
</dbReference>